<sequence>MNRNSDLASKIYAIFIAVIKCFILACGISLLLFFFYDNELEFTKDNIICVVGSIHALLLAVAGVLNLLSAKMWSVEHSSTTASDVIKPFGKAIISNKEKTHEYTRRVVTVHEAGHAVMAYLRNADTIVVTASLCKPNVATGYDTFGNVEDVKSMILVKYAGAIAEELIFGYYHMGSFLGDNSDFKSATELIKGYITMINSEMSKTLLDKELESQLIDISKAFYQESKELLSSNIKLVEHLSSVLTDREELTTEEVVAIINDFKDKEENTNPTNS</sequence>
<dbReference type="RefSeq" id="WP_118591845.1">
    <property type="nucleotide sequence ID" value="NZ_QSFP01000013.1"/>
</dbReference>
<keyword evidence="1" id="KW-0812">Transmembrane</keyword>
<dbReference type="PANTHER" id="PTHR23076:SF97">
    <property type="entry name" value="ATP-DEPENDENT ZINC METALLOPROTEASE YME1L1"/>
    <property type="match status" value="1"/>
</dbReference>
<dbReference type="InterPro" id="IPR000642">
    <property type="entry name" value="Peptidase_M41"/>
</dbReference>
<feature type="transmembrane region" description="Helical" evidence="1">
    <location>
        <begin position="12"/>
        <end position="35"/>
    </location>
</feature>
<evidence type="ECO:0000313" key="3">
    <source>
        <dbReference type="EMBL" id="RHA66307.1"/>
    </source>
</evidence>
<evidence type="ECO:0000256" key="1">
    <source>
        <dbReference type="SAM" id="Phobius"/>
    </source>
</evidence>
<reference evidence="3 4" key="1">
    <citation type="submission" date="2018-08" db="EMBL/GenBank/DDBJ databases">
        <title>A genome reference for cultivated species of the human gut microbiota.</title>
        <authorList>
            <person name="Zou Y."/>
            <person name="Xue W."/>
            <person name="Luo G."/>
        </authorList>
    </citation>
    <scope>NUCLEOTIDE SEQUENCE [LARGE SCALE GENOMIC DNA]</scope>
    <source>
        <strain evidence="3 4">AM43-11</strain>
    </source>
</reference>
<keyword evidence="3" id="KW-0378">Hydrolase</keyword>
<dbReference type="GO" id="GO:0005524">
    <property type="term" value="F:ATP binding"/>
    <property type="evidence" value="ECO:0007669"/>
    <property type="project" value="InterPro"/>
</dbReference>
<dbReference type="GO" id="GO:0004222">
    <property type="term" value="F:metalloendopeptidase activity"/>
    <property type="evidence" value="ECO:0007669"/>
    <property type="project" value="InterPro"/>
</dbReference>
<dbReference type="PANTHER" id="PTHR23076">
    <property type="entry name" value="METALLOPROTEASE M41 FTSH"/>
    <property type="match status" value="1"/>
</dbReference>
<evidence type="ECO:0000313" key="4">
    <source>
        <dbReference type="Proteomes" id="UP000284465"/>
    </source>
</evidence>
<gene>
    <name evidence="3" type="ORF">DW927_12280</name>
</gene>
<proteinExistence type="predicted"/>
<evidence type="ECO:0000259" key="2">
    <source>
        <dbReference type="Pfam" id="PF01434"/>
    </source>
</evidence>
<dbReference type="GO" id="GO:0004176">
    <property type="term" value="F:ATP-dependent peptidase activity"/>
    <property type="evidence" value="ECO:0007669"/>
    <property type="project" value="InterPro"/>
</dbReference>
<dbReference type="Gene3D" id="1.20.58.760">
    <property type="entry name" value="Peptidase M41"/>
    <property type="match status" value="1"/>
</dbReference>
<dbReference type="Proteomes" id="UP000284465">
    <property type="component" value="Unassembled WGS sequence"/>
</dbReference>
<dbReference type="SUPFAM" id="SSF140990">
    <property type="entry name" value="FtsH protease domain-like"/>
    <property type="match status" value="1"/>
</dbReference>
<keyword evidence="3" id="KW-0645">Protease</keyword>
<feature type="domain" description="Peptidase M41" evidence="2">
    <location>
        <begin position="102"/>
        <end position="197"/>
    </location>
</feature>
<comment type="caution">
    <text evidence="3">The sequence shown here is derived from an EMBL/GenBank/DDBJ whole genome shotgun (WGS) entry which is preliminary data.</text>
</comment>
<dbReference type="GO" id="GO:0006508">
    <property type="term" value="P:proteolysis"/>
    <property type="evidence" value="ECO:0007669"/>
    <property type="project" value="UniProtKB-KW"/>
</dbReference>
<dbReference type="EMBL" id="QSFP01000013">
    <property type="protein sequence ID" value="RHA66307.1"/>
    <property type="molecule type" value="Genomic_DNA"/>
</dbReference>
<dbReference type="AlphaFoldDB" id="A0A3R6CGF6"/>
<accession>A0A3R6CGF6</accession>
<organism evidence="3 4">
    <name type="scientific">Roseburia intestinalis</name>
    <dbReference type="NCBI Taxonomy" id="166486"/>
    <lineage>
        <taxon>Bacteria</taxon>
        <taxon>Bacillati</taxon>
        <taxon>Bacillota</taxon>
        <taxon>Clostridia</taxon>
        <taxon>Lachnospirales</taxon>
        <taxon>Lachnospiraceae</taxon>
        <taxon>Roseburia</taxon>
    </lineage>
</organism>
<dbReference type="Pfam" id="PF01434">
    <property type="entry name" value="Peptidase_M41"/>
    <property type="match status" value="1"/>
</dbReference>
<protein>
    <submittedName>
        <fullName evidence="3">ATP-dependent Zn protease</fullName>
    </submittedName>
</protein>
<feature type="transmembrane region" description="Helical" evidence="1">
    <location>
        <begin position="47"/>
        <end position="68"/>
    </location>
</feature>
<name>A0A3R6CGF6_9FIRM</name>
<keyword evidence="1" id="KW-0472">Membrane</keyword>
<keyword evidence="1" id="KW-1133">Transmembrane helix</keyword>
<dbReference type="InterPro" id="IPR037219">
    <property type="entry name" value="Peptidase_M41-like"/>
</dbReference>